<dbReference type="Proteomes" id="UP000198779">
    <property type="component" value="Unassembled WGS sequence"/>
</dbReference>
<proteinExistence type="predicted"/>
<keyword evidence="3" id="KW-1185">Reference proteome</keyword>
<accession>A0A1G7Z1V8</accession>
<dbReference type="STRING" id="645274.SAMN04487901_1159"/>
<sequence length="104" mass="12319">MKKEELIPQYLQDELREINDIRPPYSFEEITKLKDLLDHTLKQEKQLEEAEAYGAIPKEEADITNLVLTVKHFVLQESIKDAIKQLENDIEEKKRELEELKRGN</sequence>
<organism evidence="2 3">
    <name type="scientific">Prevotella communis</name>
    <dbReference type="NCBI Taxonomy" id="2913614"/>
    <lineage>
        <taxon>Bacteria</taxon>
        <taxon>Pseudomonadati</taxon>
        <taxon>Bacteroidota</taxon>
        <taxon>Bacteroidia</taxon>
        <taxon>Bacteroidales</taxon>
        <taxon>Prevotellaceae</taxon>
        <taxon>Prevotella</taxon>
    </lineage>
</organism>
<dbReference type="EMBL" id="FNCQ01000015">
    <property type="protein sequence ID" value="SDH02718.1"/>
    <property type="molecule type" value="Genomic_DNA"/>
</dbReference>
<dbReference type="RefSeq" id="WP_091818610.1">
    <property type="nucleotide sequence ID" value="NZ_FNCQ01000015.1"/>
</dbReference>
<name>A0A1G7Z1V8_9BACT</name>
<feature type="coiled-coil region" evidence="1">
    <location>
        <begin position="76"/>
        <end position="103"/>
    </location>
</feature>
<dbReference type="AlphaFoldDB" id="A0A1G7Z1V8"/>
<evidence type="ECO:0000256" key="1">
    <source>
        <dbReference type="SAM" id="Coils"/>
    </source>
</evidence>
<evidence type="ECO:0000313" key="2">
    <source>
        <dbReference type="EMBL" id="SDH02718.1"/>
    </source>
</evidence>
<gene>
    <name evidence="2" type="ORF">SAMN04487901_1159</name>
</gene>
<protein>
    <submittedName>
        <fullName evidence="2">Uncharacterized protein</fullName>
    </submittedName>
</protein>
<keyword evidence="1" id="KW-0175">Coiled coil</keyword>
<evidence type="ECO:0000313" key="3">
    <source>
        <dbReference type="Proteomes" id="UP000198779"/>
    </source>
</evidence>
<reference evidence="3" key="1">
    <citation type="submission" date="2016-10" db="EMBL/GenBank/DDBJ databases">
        <authorList>
            <person name="Varghese N."/>
            <person name="Submissions S."/>
        </authorList>
    </citation>
    <scope>NUCLEOTIDE SEQUENCE [LARGE SCALE GENOMIC DNA]</scope>
    <source>
        <strain evidence="3">BP1-148</strain>
    </source>
</reference>